<dbReference type="AlphaFoldDB" id="A0AAE0ZPB9"/>
<dbReference type="EMBL" id="JAWDGP010003560">
    <property type="protein sequence ID" value="KAK3773120.1"/>
    <property type="molecule type" value="Genomic_DNA"/>
</dbReference>
<proteinExistence type="predicted"/>
<comment type="caution">
    <text evidence="1">The sequence shown here is derived from an EMBL/GenBank/DDBJ whole genome shotgun (WGS) entry which is preliminary data.</text>
</comment>
<evidence type="ECO:0000313" key="2">
    <source>
        <dbReference type="Proteomes" id="UP001283361"/>
    </source>
</evidence>
<sequence>MLVVAGSAGETRLSPSWSCVHVMLTHRHIPRAHPCLLEWSNGDDQDERIIIRVAPNADTSLPHQDQPRRSERSVCTVCCTGFLQ</sequence>
<organism evidence="1 2">
    <name type="scientific">Elysia crispata</name>
    <name type="common">lettuce slug</name>
    <dbReference type="NCBI Taxonomy" id="231223"/>
    <lineage>
        <taxon>Eukaryota</taxon>
        <taxon>Metazoa</taxon>
        <taxon>Spiralia</taxon>
        <taxon>Lophotrochozoa</taxon>
        <taxon>Mollusca</taxon>
        <taxon>Gastropoda</taxon>
        <taxon>Heterobranchia</taxon>
        <taxon>Euthyneura</taxon>
        <taxon>Panpulmonata</taxon>
        <taxon>Sacoglossa</taxon>
        <taxon>Placobranchoidea</taxon>
        <taxon>Plakobranchidae</taxon>
        <taxon>Elysia</taxon>
    </lineage>
</organism>
<gene>
    <name evidence="1" type="ORF">RRG08_016223</name>
</gene>
<protein>
    <submittedName>
        <fullName evidence="1">Uncharacterized protein</fullName>
    </submittedName>
</protein>
<dbReference type="Proteomes" id="UP001283361">
    <property type="component" value="Unassembled WGS sequence"/>
</dbReference>
<name>A0AAE0ZPB9_9GAST</name>
<evidence type="ECO:0000313" key="1">
    <source>
        <dbReference type="EMBL" id="KAK3773120.1"/>
    </source>
</evidence>
<reference evidence="1" key="1">
    <citation type="journal article" date="2023" name="G3 (Bethesda)">
        <title>A reference genome for the long-term kleptoplast-retaining sea slug Elysia crispata morphotype clarki.</title>
        <authorList>
            <person name="Eastman K.E."/>
            <person name="Pendleton A.L."/>
            <person name="Shaikh M.A."/>
            <person name="Suttiyut T."/>
            <person name="Ogas R."/>
            <person name="Tomko P."/>
            <person name="Gavelis G."/>
            <person name="Widhalm J.R."/>
            <person name="Wisecaver J.H."/>
        </authorList>
    </citation>
    <scope>NUCLEOTIDE SEQUENCE</scope>
    <source>
        <strain evidence="1">ECLA1</strain>
    </source>
</reference>
<accession>A0AAE0ZPB9</accession>
<keyword evidence="2" id="KW-1185">Reference proteome</keyword>